<dbReference type="Pfam" id="PF00440">
    <property type="entry name" value="TetR_N"/>
    <property type="match status" value="1"/>
</dbReference>
<gene>
    <name evidence="6" type="ORF">JT362_11590</name>
</gene>
<dbReference type="PROSITE" id="PS50977">
    <property type="entry name" value="HTH_TETR_2"/>
    <property type="match status" value="1"/>
</dbReference>
<evidence type="ECO:0000313" key="6">
    <source>
        <dbReference type="EMBL" id="MCT2583761.1"/>
    </source>
</evidence>
<feature type="domain" description="HTH tetR-type" evidence="5">
    <location>
        <begin position="8"/>
        <end position="68"/>
    </location>
</feature>
<keyword evidence="3" id="KW-0804">Transcription</keyword>
<keyword evidence="2 4" id="KW-0238">DNA-binding</keyword>
<reference evidence="6 7" key="1">
    <citation type="submission" date="2021-02" db="EMBL/GenBank/DDBJ databases">
        <title>Actinophytocola xerophila sp. nov., isolated from soil of cotton cropping field.</title>
        <authorList>
            <person name="Huang R."/>
            <person name="Chen X."/>
            <person name="Ge X."/>
            <person name="Liu W."/>
        </authorList>
    </citation>
    <scope>NUCLEOTIDE SEQUENCE [LARGE SCALE GENOMIC DNA]</scope>
    <source>
        <strain evidence="6 7">S1-96</strain>
    </source>
</reference>
<dbReference type="PANTHER" id="PTHR30055">
    <property type="entry name" value="HTH-TYPE TRANSCRIPTIONAL REGULATOR RUTR"/>
    <property type="match status" value="1"/>
</dbReference>
<protein>
    <submittedName>
        <fullName evidence="6">TetR/AcrR family transcriptional regulator</fullName>
    </submittedName>
</protein>
<keyword evidence="1" id="KW-0805">Transcription regulation</keyword>
<evidence type="ECO:0000256" key="2">
    <source>
        <dbReference type="ARBA" id="ARBA00023125"/>
    </source>
</evidence>
<feature type="DNA-binding region" description="H-T-H motif" evidence="4">
    <location>
        <begin position="31"/>
        <end position="50"/>
    </location>
</feature>
<dbReference type="Gene3D" id="1.10.357.10">
    <property type="entry name" value="Tetracycline Repressor, domain 2"/>
    <property type="match status" value="1"/>
</dbReference>
<dbReference type="Pfam" id="PF13305">
    <property type="entry name" value="TetR_C_33"/>
    <property type="match status" value="1"/>
</dbReference>
<dbReference type="InterPro" id="IPR036271">
    <property type="entry name" value="Tet_transcr_reg_TetR-rel_C_sf"/>
</dbReference>
<evidence type="ECO:0000256" key="1">
    <source>
        <dbReference type="ARBA" id="ARBA00023015"/>
    </source>
</evidence>
<dbReference type="InterPro" id="IPR050109">
    <property type="entry name" value="HTH-type_TetR-like_transc_reg"/>
</dbReference>
<dbReference type="InterPro" id="IPR001647">
    <property type="entry name" value="HTH_TetR"/>
</dbReference>
<dbReference type="PANTHER" id="PTHR30055:SF209">
    <property type="entry name" value="POSSIBLE TRANSCRIPTIONAL REGULATORY PROTEIN (PROBABLY TETR-FAMILY)"/>
    <property type="match status" value="1"/>
</dbReference>
<evidence type="ECO:0000259" key="5">
    <source>
        <dbReference type="PROSITE" id="PS50977"/>
    </source>
</evidence>
<keyword evidence="7" id="KW-1185">Reference proteome</keyword>
<dbReference type="Proteomes" id="UP001156441">
    <property type="component" value="Unassembled WGS sequence"/>
</dbReference>
<dbReference type="EMBL" id="JAFFZE010000010">
    <property type="protein sequence ID" value="MCT2583761.1"/>
    <property type="molecule type" value="Genomic_DNA"/>
</dbReference>
<dbReference type="SUPFAM" id="SSF48498">
    <property type="entry name" value="Tetracyclin repressor-like, C-terminal domain"/>
    <property type="match status" value="1"/>
</dbReference>
<dbReference type="SUPFAM" id="SSF46689">
    <property type="entry name" value="Homeodomain-like"/>
    <property type="match status" value="1"/>
</dbReference>
<evidence type="ECO:0000256" key="3">
    <source>
        <dbReference type="ARBA" id="ARBA00023163"/>
    </source>
</evidence>
<dbReference type="PRINTS" id="PR00455">
    <property type="entry name" value="HTHTETR"/>
</dbReference>
<comment type="caution">
    <text evidence="6">The sequence shown here is derived from an EMBL/GenBank/DDBJ whole genome shotgun (WGS) entry which is preliminary data.</text>
</comment>
<evidence type="ECO:0000313" key="7">
    <source>
        <dbReference type="Proteomes" id="UP001156441"/>
    </source>
</evidence>
<name>A0ABT2J7D3_9PSEU</name>
<dbReference type="InterPro" id="IPR025996">
    <property type="entry name" value="MT1864/Rv1816-like_C"/>
</dbReference>
<organism evidence="6 7">
    <name type="scientific">Actinophytocola gossypii</name>
    <dbReference type="NCBI Taxonomy" id="2812003"/>
    <lineage>
        <taxon>Bacteria</taxon>
        <taxon>Bacillati</taxon>
        <taxon>Actinomycetota</taxon>
        <taxon>Actinomycetes</taxon>
        <taxon>Pseudonocardiales</taxon>
        <taxon>Pseudonocardiaceae</taxon>
    </lineage>
</organism>
<sequence length="234" mass="25787">MSPRRKDPRARSELVQIAARLLAQEGPEAMSTRRIATEAGTSTMAVYTHFGSMSGLVREIVHEGFGRLRHYFERLVPTDDPVADLALYGRAYRHTATSAPHLYSVMFGGLSLAGFELTEEDRQYGRFMLVPVVECSARCIAAGRFTAGDEMVVAHHMWLGMHGLAALEIGGYLIDPCDADRSFETQLVTLMVGEGDTAEAATEAVRRSAERFPREILREEAVEEEVTPPGTRVG</sequence>
<accession>A0ABT2J7D3</accession>
<evidence type="ECO:0000256" key="4">
    <source>
        <dbReference type="PROSITE-ProRule" id="PRU00335"/>
    </source>
</evidence>
<dbReference type="InterPro" id="IPR009057">
    <property type="entry name" value="Homeodomain-like_sf"/>
</dbReference>
<proteinExistence type="predicted"/>